<organism evidence="2 3">
    <name type="scientific">Lucilia cuprina</name>
    <name type="common">Green bottle fly</name>
    <name type="synonym">Australian sheep blowfly</name>
    <dbReference type="NCBI Taxonomy" id="7375"/>
    <lineage>
        <taxon>Eukaryota</taxon>
        <taxon>Metazoa</taxon>
        <taxon>Ecdysozoa</taxon>
        <taxon>Arthropoda</taxon>
        <taxon>Hexapoda</taxon>
        <taxon>Insecta</taxon>
        <taxon>Pterygota</taxon>
        <taxon>Neoptera</taxon>
        <taxon>Endopterygota</taxon>
        <taxon>Diptera</taxon>
        <taxon>Brachycera</taxon>
        <taxon>Muscomorpha</taxon>
        <taxon>Oestroidea</taxon>
        <taxon>Calliphoridae</taxon>
        <taxon>Luciliinae</taxon>
        <taxon>Lucilia</taxon>
    </lineage>
</organism>
<dbReference type="EMBL" id="JRES01001442">
    <property type="protein sequence ID" value="KNC22881.1"/>
    <property type="molecule type" value="Genomic_DNA"/>
</dbReference>
<keyword evidence="3" id="KW-1185">Reference proteome</keyword>
<protein>
    <recommendedName>
        <fullName evidence="4">Protein TsetseEP domain-containing protein</fullName>
    </recommendedName>
</protein>
<name>A0A0L0BS98_LUCCU</name>
<keyword evidence="1" id="KW-0732">Signal</keyword>
<evidence type="ECO:0000313" key="2">
    <source>
        <dbReference type="EMBL" id="KNC22881.1"/>
    </source>
</evidence>
<dbReference type="AlphaFoldDB" id="A0A0L0BS98"/>
<dbReference type="OrthoDB" id="7972585at2759"/>
<proteinExistence type="predicted"/>
<sequence length="492" mass="53401">MKFAIFAFIASLCLVAVTAKATGELVVVNDDIQVYEYIAQELAEEIAEIEPQGIFTGIYFVLKKIVKTLQSLDCALNEVYQIQVAAHTFLTDITACGGEINQKVQTLVNAVKDIIETSKAIGGLNEAVCSNDHGSRGVKGVVSNVVGGVKLGHKCSSNMFRKLLRLARQIKRAIKLIIQIKNVPGDTSKCVLDAVDNDIIETSKAIGGLNEAVCSNDHGSRGVKGVVSNVVGGVKLGHKCSSNMFLKLLRLARQIKRAIKLIIQIKNVPGDTSKCVLDAVDNAKATGDFTIDQDVLQQYEYINDDLADEIMEIEPQTFFSGFYYVLKKVLKTFQGIACVVNEVYRVQVASHNFLTDIALCGGELSQKVQTLVNAVKDIIETCRAIAGINESVCSNDHADVFGRGVVSSVKVGHKCASNMLSKLLRLNRQIKRAIKLMIQIKNVPGDTSECVLNAVDTLLNQYTQFPANVKACTSAGAPPTENPCTTIINNQY</sequence>
<reference evidence="2 3" key="1">
    <citation type="journal article" date="2015" name="Nat. Commun.">
        <title>Lucilia cuprina genome unlocks parasitic fly biology to underpin future interventions.</title>
        <authorList>
            <person name="Anstead C.A."/>
            <person name="Korhonen P.K."/>
            <person name="Young N.D."/>
            <person name="Hall R.S."/>
            <person name="Jex A.R."/>
            <person name="Murali S.C."/>
            <person name="Hughes D.S."/>
            <person name="Lee S.F."/>
            <person name="Perry T."/>
            <person name="Stroehlein A.J."/>
            <person name="Ansell B.R."/>
            <person name="Breugelmans B."/>
            <person name="Hofmann A."/>
            <person name="Qu J."/>
            <person name="Dugan S."/>
            <person name="Lee S.L."/>
            <person name="Chao H."/>
            <person name="Dinh H."/>
            <person name="Han Y."/>
            <person name="Doddapaneni H.V."/>
            <person name="Worley K.C."/>
            <person name="Muzny D.M."/>
            <person name="Ioannidis P."/>
            <person name="Waterhouse R.M."/>
            <person name="Zdobnov E.M."/>
            <person name="James P.J."/>
            <person name="Bagnall N.H."/>
            <person name="Kotze A.C."/>
            <person name="Gibbs R.A."/>
            <person name="Richards S."/>
            <person name="Batterham P."/>
            <person name="Gasser R.B."/>
        </authorList>
    </citation>
    <scope>NUCLEOTIDE SEQUENCE [LARGE SCALE GENOMIC DNA]</scope>
    <source>
        <strain evidence="2 3">LS</strain>
        <tissue evidence="2">Full body</tissue>
    </source>
</reference>
<evidence type="ECO:0000313" key="3">
    <source>
        <dbReference type="Proteomes" id="UP000037069"/>
    </source>
</evidence>
<dbReference type="Proteomes" id="UP000037069">
    <property type="component" value="Unassembled WGS sequence"/>
</dbReference>
<accession>A0A0L0BS98</accession>
<gene>
    <name evidence="2" type="ORF">FF38_08785</name>
</gene>
<comment type="caution">
    <text evidence="2">The sequence shown here is derived from an EMBL/GenBank/DDBJ whole genome shotgun (WGS) entry which is preliminary data.</text>
</comment>
<evidence type="ECO:0000256" key="1">
    <source>
        <dbReference type="SAM" id="SignalP"/>
    </source>
</evidence>
<evidence type="ECO:0008006" key="4">
    <source>
        <dbReference type="Google" id="ProtNLM"/>
    </source>
</evidence>
<feature type="chain" id="PRO_5005535292" description="Protein TsetseEP domain-containing protein" evidence="1">
    <location>
        <begin position="20"/>
        <end position="492"/>
    </location>
</feature>
<feature type="signal peptide" evidence="1">
    <location>
        <begin position="1"/>
        <end position="19"/>
    </location>
</feature>